<proteinExistence type="predicted"/>
<dbReference type="GO" id="GO:0003700">
    <property type="term" value="F:DNA-binding transcription factor activity"/>
    <property type="evidence" value="ECO:0007669"/>
    <property type="project" value="TreeGrafter"/>
</dbReference>
<gene>
    <name evidence="6" type="ORF">FHX53_002258</name>
</gene>
<keyword evidence="7" id="KW-1185">Reference proteome</keyword>
<dbReference type="GO" id="GO:0000976">
    <property type="term" value="F:transcription cis-regulatory region binding"/>
    <property type="evidence" value="ECO:0007669"/>
    <property type="project" value="TreeGrafter"/>
</dbReference>
<dbReference type="RefSeq" id="WP_182491426.1">
    <property type="nucleotide sequence ID" value="NZ_BAAAOV010000012.1"/>
</dbReference>
<dbReference type="InterPro" id="IPR001647">
    <property type="entry name" value="HTH_TetR"/>
</dbReference>
<dbReference type="Gene3D" id="1.10.357.10">
    <property type="entry name" value="Tetracycline Repressor, domain 2"/>
    <property type="match status" value="1"/>
</dbReference>
<keyword evidence="3" id="KW-0804">Transcription</keyword>
<evidence type="ECO:0000313" key="6">
    <source>
        <dbReference type="EMBL" id="MBA8848648.1"/>
    </source>
</evidence>
<dbReference type="SUPFAM" id="SSF46689">
    <property type="entry name" value="Homeodomain-like"/>
    <property type="match status" value="1"/>
</dbReference>
<protein>
    <submittedName>
        <fullName evidence="6">AcrR family transcriptional regulator</fullName>
    </submittedName>
</protein>
<dbReference type="PANTHER" id="PTHR30055">
    <property type="entry name" value="HTH-TYPE TRANSCRIPTIONAL REGULATOR RUTR"/>
    <property type="match status" value="1"/>
</dbReference>
<sequence>MPRWPEDSRRRLVDAATALFAEQGFAATTVDEIAASAGVTARTFFRHFRDKEEVLFAEDDTLLPVLVASITESPHGLSAEQHMHHVLASLADRLEPQRAAMRQRQRVIETDVALAGRELAKQVRWQQAIAEALRGRGFAPADAELLAAIGFALFRGAMLSWMSDEIGPPLRERVLAALPRVRSVLDATAG</sequence>
<evidence type="ECO:0000256" key="3">
    <source>
        <dbReference type="ARBA" id="ARBA00023163"/>
    </source>
</evidence>
<keyword evidence="1" id="KW-0805">Transcription regulation</keyword>
<evidence type="ECO:0000256" key="2">
    <source>
        <dbReference type="ARBA" id="ARBA00023125"/>
    </source>
</evidence>
<keyword evidence="2 4" id="KW-0238">DNA-binding</keyword>
<accession>A0A839EGD9</accession>
<evidence type="ECO:0000313" key="7">
    <source>
        <dbReference type="Proteomes" id="UP000585905"/>
    </source>
</evidence>
<dbReference type="AlphaFoldDB" id="A0A839EGD9"/>
<reference evidence="6 7" key="1">
    <citation type="submission" date="2020-07" db="EMBL/GenBank/DDBJ databases">
        <title>Sequencing the genomes of 1000 actinobacteria strains.</title>
        <authorList>
            <person name="Klenk H.-P."/>
        </authorList>
    </citation>
    <scope>NUCLEOTIDE SEQUENCE [LARGE SCALE GENOMIC DNA]</scope>
    <source>
        <strain evidence="6 7">DSM 19663</strain>
    </source>
</reference>
<evidence type="ECO:0000256" key="1">
    <source>
        <dbReference type="ARBA" id="ARBA00023015"/>
    </source>
</evidence>
<dbReference type="InterPro" id="IPR023772">
    <property type="entry name" value="DNA-bd_HTH_TetR-type_CS"/>
</dbReference>
<name>A0A839EGD9_9MICO</name>
<feature type="DNA-binding region" description="H-T-H motif" evidence="4">
    <location>
        <begin position="29"/>
        <end position="48"/>
    </location>
</feature>
<comment type="caution">
    <text evidence="6">The sequence shown here is derived from an EMBL/GenBank/DDBJ whole genome shotgun (WGS) entry which is preliminary data.</text>
</comment>
<dbReference type="PANTHER" id="PTHR30055:SF238">
    <property type="entry name" value="MYCOFACTOCIN BIOSYNTHESIS TRANSCRIPTIONAL REGULATOR MFTR-RELATED"/>
    <property type="match status" value="1"/>
</dbReference>
<dbReference type="PROSITE" id="PS50977">
    <property type="entry name" value="HTH_TETR_2"/>
    <property type="match status" value="1"/>
</dbReference>
<evidence type="ECO:0000256" key="4">
    <source>
        <dbReference type="PROSITE-ProRule" id="PRU00335"/>
    </source>
</evidence>
<evidence type="ECO:0000259" key="5">
    <source>
        <dbReference type="PROSITE" id="PS50977"/>
    </source>
</evidence>
<dbReference type="Proteomes" id="UP000585905">
    <property type="component" value="Unassembled WGS sequence"/>
</dbReference>
<dbReference type="EMBL" id="JACGWX010000006">
    <property type="protein sequence ID" value="MBA8848648.1"/>
    <property type="molecule type" value="Genomic_DNA"/>
</dbReference>
<dbReference type="Pfam" id="PF00440">
    <property type="entry name" value="TetR_N"/>
    <property type="match status" value="1"/>
</dbReference>
<feature type="domain" description="HTH tetR-type" evidence="5">
    <location>
        <begin position="6"/>
        <end position="66"/>
    </location>
</feature>
<dbReference type="PROSITE" id="PS01081">
    <property type="entry name" value="HTH_TETR_1"/>
    <property type="match status" value="1"/>
</dbReference>
<dbReference type="InterPro" id="IPR009057">
    <property type="entry name" value="Homeodomain-like_sf"/>
</dbReference>
<dbReference type="PRINTS" id="PR00455">
    <property type="entry name" value="HTHTETR"/>
</dbReference>
<dbReference type="InterPro" id="IPR050109">
    <property type="entry name" value="HTH-type_TetR-like_transc_reg"/>
</dbReference>
<organism evidence="6 7">
    <name type="scientific">Microcella alkalica</name>
    <dbReference type="NCBI Taxonomy" id="355930"/>
    <lineage>
        <taxon>Bacteria</taxon>
        <taxon>Bacillati</taxon>
        <taxon>Actinomycetota</taxon>
        <taxon>Actinomycetes</taxon>
        <taxon>Micrococcales</taxon>
        <taxon>Microbacteriaceae</taxon>
        <taxon>Microcella</taxon>
    </lineage>
</organism>